<dbReference type="Gene3D" id="2.60.40.10">
    <property type="entry name" value="Immunoglobulins"/>
    <property type="match status" value="1"/>
</dbReference>
<gene>
    <name evidence="1" type="ORF">ACFPQ5_00060</name>
</gene>
<sequence length="162" mass="16595">MALQGSGTISLTNVLNELRIANPNRSSVISLGDADVLALAGKGSPPISLSNLYGRSAYTPMSGTLSNVYMTGMAGNTGAMYNETESLTISLSGGAAPYTFAWSKVSGSGSVDAVNSASTVVRMPVQRFGTAGDASTQVVQCVVTDAKGNTLTRQCTVTMTLN</sequence>
<name>A0ABW0MHJ0_9BURK</name>
<evidence type="ECO:0008006" key="3">
    <source>
        <dbReference type="Google" id="ProtNLM"/>
    </source>
</evidence>
<dbReference type="RefSeq" id="WP_379750666.1">
    <property type="nucleotide sequence ID" value="NZ_JBHSMR010000001.1"/>
</dbReference>
<evidence type="ECO:0000313" key="1">
    <source>
        <dbReference type="EMBL" id="MFC5476562.1"/>
    </source>
</evidence>
<reference evidence="2" key="1">
    <citation type="journal article" date="2019" name="Int. J. Syst. Evol. Microbiol.">
        <title>The Global Catalogue of Microorganisms (GCM) 10K type strain sequencing project: providing services to taxonomists for standard genome sequencing and annotation.</title>
        <authorList>
            <consortium name="The Broad Institute Genomics Platform"/>
            <consortium name="The Broad Institute Genome Sequencing Center for Infectious Disease"/>
            <person name="Wu L."/>
            <person name="Ma J."/>
        </authorList>
    </citation>
    <scope>NUCLEOTIDE SEQUENCE [LARGE SCALE GENOMIC DNA]</scope>
    <source>
        <strain evidence="2">CCUG 43111</strain>
    </source>
</reference>
<proteinExistence type="predicted"/>
<protein>
    <recommendedName>
        <fullName evidence="3">Ig-like domain-containing protein</fullName>
    </recommendedName>
</protein>
<dbReference type="EMBL" id="JBHSMR010000001">
    <property type="protein sequence ID" value="MFC5476562.1"/>
    <property type="molecule type" value="Genomic_DNA"/>
</dbReference>
<keyword evidence="2" id="KW-1185">Reference proteome</keyword>
<organism evidence="1 2">
    <name type="scientific">Massilia suwonensis</name>
    <dbReference type="NCBI Taxonomy" id="648895"/>
    <lineage>
        <taxon>Bacteria</taxon>
        <taxon>Pseudomonadati</taxon>
        <taxon>Pseudomonadota</taxon>
        <taxon>Betaproteobacteria</taxon>
        <taxon>Burkholderiales</taxon>
        <taxon>Oxalobacteraceae</taxon>
        <taxon>Telluria group</taxon>
        <taxon>Massilia</taxon>
    </lineage>
</organism>
<dbReference type="InterPro" id="IPR013783">
    <property type="entry name" value="Ig-like_fold"/>
</dbReference>
<accession>A0ABW0MHJ0</accession>
<comment type="caution">
    <text evidence="1">The sequence shown here is derived from an EMBL/GenBank/DDBJ whole genome shotgun (WGS) entry which is preliminary data.</text>
</comment>
<dbReference type="Proteomes" id="UP001596101">
    <property type="component" value="Unassembled WGS sequence"/>
</dbReference>
<evidence type="ECO:0000313" key="2">
    <source>
        <dbReference type="Proteomes" id="UP001596101"/>
    </source>
</evidence>